<accession>A0A7C0WVC2</accession>
<organism evidence="10">
    <name type="scientific">Thermodesulforhabdus norvegica</name>
    <dbReference type="NCBI Taxonomy" id="39841"/>
    <lineage>
        <taxon>Bacteria</taxon>
        <taxon>Pseudomonadati</taxon>
        <taxon>Thermodesulfobacteriota</taxon>
        <taxon>Syntrophobacteria</taxon>
        <taxon>Syntrophobacterales</taxon>
        <taxon>Thermodesulforhabdaceae</taxon>
        <taxon>Thermodesulforhabdus</taxon>
    </lineage>
</organism>
<comment type="caution">
    <text evidence="10">The sequence shown here is derived from an EMBL/GenBank/DDBJ whole genome shotgun (WGS) entry which is preliminary data.</text>
</comment>
<evidence type="ECO:0000259" key="9">
    <source>
        <dbReference type="PROSITE" id="PS51779"/>
    </source>
</evidence>
<dbReference type="PROSITE" id="PS51779">
    <property type="entry name" value="POTRA"/>
    <property type="match status" value="1"/>
</dbReference>
<dbReference type="PANTHER" id="PTHR12815:SF47">
    <property type="entry name" value="TRANSLOCATION AND ASSEMBLY MODULE SUBUNIT TAMA"/>
    <property type="match status" value="1"/>
</dbReference>
<evidence type="ECO:0000256" key="6">
    <source>
        <dbReference type="ARBA" id="ARBA00023136"/>
    </source>
</evidence>
<evidence type="ECO:0000313" key="10">
    <source>
        <dbReference type="EMBL" id="HDL90415.1"/>
    </source>
</evidence>
<keyword evidence="6" id="KW-0472">Membrane</keyword>
<protein>
    <recommendedName>
        <fullName evidence="8">Outer membrane protein assembly factor BamA</fullName>
    </recommendedName>
</protein>
<dbReference type="AlphaFoldDB" id="A0A7C0WVC2"/>
<dbReference type="InterPro" id="IPR039910">
    <property type="entry name" value="D15-like"/>
</dbReference>
<evidence type="ECO:0000256" key="2">
    <source>
        <dbReference type="ARBA" id="ARBA00022452"/>
    </source>
</evidence>
<dbReference type="InterPro" id="IPR000184">
    <property type="entry name" value="Bac_surfAg_D15"/>
</dbReference>
<dbReference type="InterPro" id="IPR034746">
    <property type="entry name" value="POTRA"/>
</dbReference>
<dbReference type="EMBL" id="DQZW01000278">
    <property type="protein sequence ID" value="HDL90415.1"/>
    <property type="molecule type" value="Genomic_DNA"/>
</dbReference>
<evidence type="ECO:0000256" key="8">
    <source>
        <dbReference type="NCBIfam" id="TIGR03303"/>
    </source>
</evidence>
<keyword evidence="3" id="KW-0812">Transmembrane</keyword>
<dbReference type="NCBIfam" id="TIGR03303">
    <property type="entry name" value="OM_YaeT"/>
    <property type="match status" value="1"/>
</dbReference>
<reference evidence="10" key="1">
    <citation type="journal article" date="2020" name="mSystems">
        <title>Genome- and Community-Level Interaction Insights into Carbon Utilization and Element Cycling Functions of Hydrothermarchaeota in Hydrothermal Sediment.</title>
        <authorList>
            <person name="Zhou Z."/>
            <person name="Liu Y."/>
            <person name="Xu W."/>
            <person name="Pan J."/>
            <person name="Luo Z.H."/>
            <person name="Li M."/>
        </authorList>
    </citation>
    <scope>NUCLEOTIDE SEQUENCE [LARGE SCALE GENOMIC DNA]</scope>
    <source>
        <strain evidence="10">HyVt-19</strain>
    </source>
</reference>
<dbReference type="Pfam" id="PF07244">
    <property type="entry name" value="POTRA"/>
    <property type="match status" value="3"/>
</dbReference>
<evidence type="ECO:0000256" key="4">
    <source>
        <dbReference type="ARBA" id="ARBA00022729"/>
    </source>
</evidence>
<dbReference type="GO" id="GO:0071709">
    <property type="term" value="P:membrane assembly"/>
    <property type="evidence" value="ECO:0007669"/>
    <property type="project" value="InterPro"/>
</dbReference>
<evidence type="ECO:0000256" key="7">
    <source>
        <dbReference type="ARBA" id="ARBA00023237"/>
    </source>
</evidence>
<dbReference type="PANTHER" id="PTHR12815">
    <property type="entry name" value="SORTING AND ASSEMBLY MACHINERY SAMM50 PROTEIN FAMILY MEMBER"/>
    <property type="match status" value="1"/>
</dbReference>
<keyword evidence="5" id="KW-0677">Repeat</keyword>
<keyword evidence="2" id="KW-1134">Transmembrane beta strand</keyword>
<proteinExistence type="predicted"/>
<sequence length="552" mass="62630">MQTKTKNILFFWQSERGVLQKDVLDTDVDRLTVFYHNHGYMDAKVGTPKIEKRKDGFYIEIPILEGERYKVASFEVAGDKVEGIEKLQEQWKTKVGKFFSRSKVREDTETLTRFCMDQGYAHAEVQPRIRKNTETHEAYIMLNVKLGPKVTIGRIDIEGNTKTRDKVIRGQLQITEGDTFSATKIENSQMKLKRLDYFEEVSIEPQPGETPEVMNLKIKVKEKLTGSISAGGGFSSDEGLFVGGEIIQRNLFGRGQAMALRAHLGADAQRYSLSFTEPSLFDTYYYLGLDAYNWLREYEDFTKDSQGFQIRTGRFFGNWSRFGVGYTFESARIKDIDENAASIIKEQEGRQIKSSITFSLRRDSTDNAFLPTRGSINRVSVEFASDFLGSDSCFTKYQVISGWYIPLLWKLTGFVKGELGWINKTGDNPIPLFDRFFLGGINSVRSYDWGELGPKDPETGDTIGGTKYGLFTSELIFPIFEEIKLHGVVFFDAGNAFDEGEDLDVSKFKMGIGGGIRWVSPLGPLRIEWAYNPDPDPGDSRSKWQFSMGASF</sequence>
<dbReference type="InterPro" id="IPR023707">
    <property type="entry name" value="OM_assembly_BamA"/>
</dbReference>
<keyword evidence="7" id="KW-0998">Cell outer membrane</keyword>
<dbReference type="Gene3D" id="3.10.20.310">
    <property type="entry name" value="membrane protein fhac"/>
    <property type="match status" value="3"/>
</dbReference>
<feature type="domain" description="POTRA" evidence="9">
    <location>
        <begin position="150"/>
        <end position="223"/>
    </location>
</feature>
<comment type="subcellular location">
    <subcellularLocation>
        <location evidence="1">Membrane</location>
    </subcellularLocation>
</comment>
<keyword evidence="4" id="KW-0732">Signal</keyword>
<evidence type="ECO:0000256" key="5">
    <source>
        <dbReference type="ARBA" id="ARBA00022737"/>
    </source>
</evidence>
<dbReference type="InterPro" id="IPR010827">
    <property type="entry name" value="BamA/TamA_POTRA"/>
</dbReference>
<dbReference type="Proteomes" id="UP000886355">
    <property type="component" value="Unassembled WGS sequence"/>
</dbReference>
<gene>
    <name evidence="10" type="primary">bamA</name>
    <name evidence="10" type="ORF">ENG14_05880</name>
</gene>
<dbReference type="Gene3D" id="2.40.160.50">
    <property type="entry name" value="membrane protein fhac: a member of the omp85/tpsb transporter family"/>
    <property type="match status" value="1"/>
</dbReference>
<dbReference type="Pfam" id="PF01103">
    <property type="entry name" value="Omp85"/>
    <property type="match status" value="1"/>
</dbReference>
<name>A0A7C0WVC2_9BACT</name>
<dbReference type="GO" id="GO:0009279">
    <property type="term" value="C:cell outer membrane"/>
    <property type="evidence" value="ECO:0007669"/>
    <property type="project" value="UniProtKB-UniRule"/>
</dbReference>
<evidence type="ECO:0000256" key="3">
    <source>
        <dbReference type="ARBA" id="ARBA00022692"/>
    </source>
</evidence>
<evidence type="ECO:0000256" key="1">
    <source>
        <dbReference type="ARBA" id="ARBA00004370"/>
    </source>
</evidence>